<feature type="domain" description="GGDEF" evidence="4">
    <location>
        <begin position="252"/>
        <end position="384"/>
    </location>
</feature>
<dbReference type="InterPro" id="IPR035919">
    <property type="entry name" value="EAL_sf"/>
</dbReference>
<name>A0A1Y0D6L0_9GAMM</name>
<feature type="transmembrane region" description="Helical" evidence="2">
    <location>
        <begin position="7"/>
        <end position="31"/>
    </location>
</feature>
<evidence type="ECO:0000313" key="5">
    <source>
        <dbReference type="EMBL" id="ART82837.1"/>
    </source>
</evidence>
<accession>A0A1Y0D6L0</accession>
<evidence type="ECO:0000259" key="3">
    <source>
        <dbReference type="PROSITE" id="PS50883"/>
    </source>
</evidence>
<dbReference type="Gene3D" id="3.20.20.450">
    <property type="entry name" value="EAL domain"/>
    <property type="match status" value="1"/>
</dbReference>
<dbReference type="SUPFAM" id="SSF55073">
    <property type="entry name" value="Nucleotide cyclase"/>
    <property type="match status" value="1"/>
</dbReference>
<feature type="compositionally biased region" description="Polar residues" evidence="1">
    <location>
        <begin position="643"/>
        <end position="662"/>
    </location>
</feature>
<dbReference type="EMBL" id="CP021377">
    <property type="protein sequence ID" value="ART82837.1"/>
    <property type="molecule type" value="Genomic_DNA"/>
</dbReference>
<dbReference type="Gene3D" id="3.30.70.270">
    <property type="match status" value="1"/>
</dbReference>
<dbReference type="OrthoDB" id="5894408at2"/>
<dbReference type="SMART" id="SM00052">
    <property type="entry name" value="EAL"/>
    <property type="match status" value="1"/>
</dbReference>
<dbReference type="InterPro" id="IPR043128">
    <property type="entry name" value="Rev_trsase/Diguanyl_cyclase"/>
</dbReference>
<dbReference type="SUPFAM" id="SSF141868">
    <property type="entry name" value="EAL domain-like"/>
    <property type="match status" value="1"/>
</dbReference>
<evidence type="ECO:0000256" key="1">
    <source>
        <dbReference type="SAM" id="MobiDB-lite"/>
    </source>
</evidence>
<keyword evidence="2" id="KW-0812">Transmembrane</keyword>
<dbReference type="Pfam" id="PF00563">
    <property type="entry name" value="EAL"/>
    <property type="match status" value="1"/>
</dbReference>
<dbReference type="AlphaFoldDB" id="A0A1Y0D6L0"/>
<dbReference type="Pfam" id="PF17157">
    <property type="entry name" value="GAPES4"/>
    <property type="match status" value="1"/>
</dbReference>
<protein>
    <submittedName>
        <fullName evidence="5">RNase E specificity factor CsrD</fullName>
    </submittedName>
</protein>
<dbReference type="Proteomes" id="UP000243937">
    <property type="component" value="Chromosome"/>
</dbReference>
<dbReference type="PANTHER" id="PTHR33121:SF32">
    <property type="entry name" value="RNASE E SPECIFICITY FACTOR CSRD"/>
    <property type="match status" value="1"/>
</dbReference>
<dbReference type="PROSITE" id="PS50883">
    <property type="entry name" value="EAL"/>
    <property type="match status" value="1"/>
</dbReference>
<dbReference type="CDD" id="cd01949">
    <property type="entry name" value="GGDEF"/>
    <property type="match status" value="1"/>
</dbReference>
<evidence type="ECO:0000256" key="2">
    <source>
        <dbReference type="SAM" id="Phobius"/>
    </source>
</evidence>
<keyword evidence="2" id="KW-1133">Transmembrane helix</keyword>
<dbReference type="KEGG" id="opf:CBP31_09540"/>
<organism evidence="5 6">
    <name type="scientific">Oceanisphaera profunda</name>
    <dbReference type="NCBI Taxonomy" id="1416627"/>
    <lineage>
        <taxon>Bacteria</taxon>
        <taxon>Pseudomonadati</taxon>
        <taxon>Pseudomonadota</taxon>
        <taxon>Gammaproteobacteria</taxon>
        <taxon>Aeromonadales</taxon>
        <taxon>Aeromonadaceae</taxon>
        <taxon>Oceanisphaera</taxon>
    </lineage>
</organism>
<proteinExistence type="predicted"/>
<dbReference type="PROSITE" id="PS50887">
    <property type="entry name" value="GGDEF"/>
    <property type="match status" value="1"/>
</dbReference>
<evidence type="ECO:0000313" key="6">
    <source>
        <dbReference type="Proteomes" id="UP000243937"/>
    </source>
</evidence>
<evidence type="ECO:0000259" key="4">
    <source>
        <dbReference type="PROSITE" id="PS50887"/>
    </source>
</evidence>
<dbReference type="InterPro" id="IPR000160">
    <property type="entry name" value="GGDEF_dom"/>
</dbReference>
<feature type="region of interest" description="Disordered" evidence="1">
    <location>
        <begin position="639"/>
        <end position="662"/>
    </location>
</feature>
<dbReference type="SMART" id="SM00267">
    <property type="entry name" value="GGDEF"/>
    <property type="match status" value="1"/>
</dbReference>
<dbReference type="RefSeq" id="WP_087036729.1">
    <property type="nucleotide sequence ID" value="NZ_CP021377.1"/>
</dbReference>
<dbReference type="GO" id="GO:0071111">
    <property type="term" value="F:cyclic-guanylate-specific phosphodiesterase activity"/>
    <property type="evidence" value="ECO:0007669"/>
    <property type="project" value="InterPro"/>
</dbReference>
<feature type="domain" description="EAL" evidence="3">
    <location>
        <begin position="395"/>
        <end position="646"/>
    </location>
</feature>
<dbReference type="CDD" id="cd01948">
    <property type="entry name" value="EAL"/>
    <property type="match status" value="1"/>
</dbReference>
<keyword evidence="2" id="KW-0472">Membrane</keyword>
<dbReference type="InterPro" id="IPR029787">
    <property type="entry name" value="Nucleotide_cyclase"/>
</dbReference>
<dbReference type="Pfam" id="PF00990">
    <property type="entry name" value="GGDEF"/>
    <property type="match status" value="1"/>
</dbReference>
<dbReference type="PANTHER" id="PTHR33121">
    <property type="entry name" value="CYCLIC DI-GMP PHOSPHODIESTERASE PDEF"/>
    <property type="match status" value="1"/>
</dbReference>
<keyword evidence="6" id="KW-1185">Reference proteome</keyword>
<feature type="transmembrane region" description="Helical" evidence="2">
    <location>
        <begin position="134"/>
        <end position="155"/>
    </location>
</feature>
<dbReference type="InterPro" id="IPR033423">
    <property type="entry name" value="GAPES4"/>
</dbReference>
<reference evidence="5 6" key="1">
    <citation type="journal article" date="2014" name="Int. J. Syst. Evol. Microbiol.">
        <title>Oceanisphaera profunda sp. nov., a marine bacterium isolated from deep-sea sediment, and emended description of the genus Oceanisphaera.</title>
        <authorList>
            <person name="Xu Z."/>
            <person name="Zhang X.Y."/>
            <person name="Su H.N."/>
            <person name="Yu Z.C."/>
            <person name="Liu C."/>
            <person name="Li H."/>
            <person name="Chen X.L."/>
            <person name="Song X.Y."/>
            <person name="Xie B.B."/>
            <person name="Qin Q.L."/>
            <person name="Zhou B.C."/>
            <person name="Shi M."/>
            <person name="Huang Y."/>
            <person name="Zhang Y.Z."/>
        </authorList>
    </citation>
    <scope>NUCLEOTIDE SEQUENCE [LARGE SCALE GENOMIC DNA]</scope>
    <source>
        <strain evidence="5 6">SM1222</strain>
    </source>
</reference>
<dbReference type="InterPro" id="IPR050706">
    <property type="entry name" value="Cyclic-di-GMP_PDE-like"/>
</dbReference>
<dbReference type="NCBIfam" id="TIGR00254">
    <property type="entry name" value="GGDEF"/>
    <property type="match status" value="1"/>
</dbReference>
<sequence length="662" mass="74013">MKFTNQLITTISLCMLTAVVIVLIGAGISFYQVGALYQQRQVDTVLRLVDEGWQPGAKPEVIDVWLPKILEVGGIIDFTLLRDDIPVYHSTRVDAAATAGDVFTMEYVAPLAAEANLSARVVLRPPFYNIDHSLIDLAGILSAIGLVFVGSLLMLRWFRRQLRGLELLDLRGKYILQDQLNLLVHDTHLEWPHQASQALDKLLLDLNNASKERSRFDSFIRANVFVDKRIGIGNRVFFDNRLEAALNDSTDHGGALLLVEIQDLEQINYHFGYERGDEILTAAAIYMGHFVRGISGALQARYTGTTFALLLPNTVESEAQEAARQVMKLLRRLNWPDEITDPAIYIGGVCFRFGESMLQIREEAELALRSAELQGGDGYFMYYKGVTEESMGKGTVRWRTLLSRVLAQEKIQLDRQGIYQAPEQAPVMYELLARIQDEQGRELSARQFFPMAEKCGLLQELDRNIISQALVRLPDTEPGIMLAVNLSATSLLQRKFYNWLLFELMQHPKSQLNKLVIDLSEAQVSRHFQALVKPLNALKALGCQLAVDHAGQDVVSTQYVSDYQLDYLKLHPSLVHDINTKPISQMAVSSLIGNCAGSNTKVIAMGVETKAEWQCLSQLGVYGGQGYFFAYPESATAKDRSVTQEPAATNRPSARSKLTASR</sequence>
<dbReference type="InterPro" id="IPR001633">
    <property type="entry name" value="EAL_dom"/>
</dbReference>
<gene>
    <name evidence="5" type="ORF">CBP31_09540</name>
</gene>